<comment type="caution">
    <text evidence="2">The sequence shown here is derived from an EMBL/GenBank/DDBJ whole genome shotgun (WGS) entry which is preliminary data.</text>
</comment>
<organism evidence="2 3">
    <name type="scientific">Alkalibacillus salilacus</name>
    <dbReference type="NCBI Taxonomy" id="284582"/>
    <lineage>
        <taxon>Bacteria</taxon>
        <taxon>Bacillati</taxon>
        <taxon>Bacillota</taxon>
        <taxon>Bacilli</taxon>
        <taxon>Bacillales</taxon>
        <taxon>Bacillaceae</taxon>
        <taxon>Alkalibacillus</taxon>
    </lineage>
</organism>
<keyword evidence="1" id="KW-0732">Signal</keyword>
<name>A0ABT9VEP0_9BACI</name>
<evidence type="ECO:0000313" key="3">
    <source>
        <dbReference type="Proteomes" id="UP001224359"/>
    </source>
</evidence>
<sequence>MKRLFTKLTIIFVLIVLSACNNSDSNSNTISVSETTDRENIILSTTTDKSFVFDFEIDDEYKEVSVWIEKYEAGELVDDRLSNVKTQISESGSIVFSNSKNSNTENQHTFNIGIGSNGSTGSISGYDLNSNDLDNMASVWGSFLEELSVDQDELVLANIGYSNNENGMSSLSKDYYEDPEGNNNELKKYDVAYLLKAKFIK</sequence>
<gene>
    <name evidence="2" type="ORF">J2S77_001370</name>
</gene>
<reference evidence="2 3" key="1">
    <citation type="submission" date="2023-07" db="EMBL/GenBank/DDBJ databases">
        <title>Genomic Encyclopedia of Type Strains, Phase IV (KMG-IV): sequencing the most valuable type-strain genomes for metagenomic binning, comparative biology and taxonomic classification.</title>
        <authorList>
            <person name="Goeker M."/>
        </authorList>
    </citation>
    <scope>NUCLEOTIDE SEQUENCE [LARGE SCALE GENOMIC DNA]</scope>
    <source>
        <strain evidence="2 3">DSM 16460</strain>
    </source>
</reference>
<proteinExistence type="predicted"/>
<dbReference type="Proteomes" id="UP001224359">
    <property type="component" value="Unassembled WGS sequence"/>
</dbReference>
<protein>
    <submittedName>
        <fullName evidence="2">Uncharacterized protein</fullName>
    </submittedName>
</protein>
<evidence type="ECO:0000256" key="1">
    <source>
        <dbReference type="SAM" id="SignalP"/>
    </source>
</evidence>
<feature type="chain" id="PRO_5046509886" evidence="1">
    <location>
        <begin position="24"/>
        <end position="201"/>
    </location>
</feature>
<feature type="signal peptide" evidence="1">
    <location>
        <begin position="1"/>
        <end position="23"/>
    </location>
</feature>
<dbReference type="EMBL" id="JAUSTQ010000004">
    <property type="protein sequence ID" value="MDQ0159406.1"/>
    <property type="molecule type" value="Genomic_DNA"/>
</dbReference>
<dbReference type="RefSeq" id="WP_306975856.1">
    <property type="nucleotide sequence ID" value="NZ_JAUSTQ010000004.1"/>
</dbReference>
<keyword evidence="3" id="KW-1185">Reference proteome</keyword>
<accession>A0ABT9VEP0</accession>
<dbReference type="PROSITE" id="PS51257">
    <property type="entry name" value="PROKAR_LIPOPROTEIN"/>
    <property type="match status" value="1"/>
</dbReference>
<evidence type="ECO:0000313" key="2">
    <source>
        <dbReference type="EMBL" id="MDQ0159406.1"/>
    </source>
</evidence>